<dbReference type="InterPro" id="IPR043137">
    <property type="entry name" value="GGT_ssub_C"/>
</dbReference>
<evidence type="ECO:0000256" key="3">
    <source>
        <dbReference type="ARBA" id="ARBA00022801"/>
    </source>
</evidence>
<comment type="similarity">
    <text evidence="1">Belongs to the gamma-glutamyltransferase family.</text>
</comment>
<accession>A0A2X1D2S1</accession>
<dbReference type="AlphaFoldDB" id="A0A2X1D2S1"/>
<dbReference type="Pfam" id="PF01019">
    <property type="entry name" value="G_glu_transpept"/>
    <property type="match status" value="1"/>
</dbReference>
<feature type="compositionally biased region" description="Low complexity" evidence="5">
    <location>
        <begin position="29"/>
        <end position="46"/>
    </location>
</feature>
<evidence type="ECO:0000256" key="2">
    <source>
        <dbReference type="ARBA" id="ARBA00022679"/>
    </source>
</evidence>
<keyword evidence="3" id="KW-0378">Hydrolase</keyword>
<keyword evidence="6" id="KW-0732">Signal</keyword>
<evidence type="ECO:0000313" key="8">
    <source>
        <dbReference type="Proteomes" id="UP000251186"/>
    </source>
</evidence>
<dbReference type="PANTHER" id="PTHR43199:SF1">
    <property type="entry name" value="GLUTATHIONE HYDROLASE PROENZYME"/>
    <property type="match status" value="1"/>
</dbReference>
<dbReference type="InterPro" id="IPR051792">
    <property type="entry name" value="GGT_bact"/>
</dbReference>
<feature type="signal peptide" evidence="6">
    <location>
        <begin position="1"/>
        <end position="25"/>
    </location>
</feature>
<evidence type="ECO:0000256" key="5">
    <source>
        <dbReference type="SAM" id="MobiDB-lite"/>
    </source>
</evidence>
<dbReference type="Proteomes" id="UP000251186">
    <property type="component" value="Unassembled WGS sequence"/>
</dbReference>
<dbReference type="Gene3D" id="3.60.20.40">
    <property type="match status" value="1"/>
</dbReference>
<name>A0A2X1D2S1_BREVE</name>
<dbReference type="GO" id="GO:0103068">
    <property type="term" value="F:leukotriene C4 gamma-glutamyl transferase activity"/>
    <property type="evidence" value="ECO:0007669"/>
    <property type="project" value="UniProtKB-EC"/>
</dbReference>
<protein>
    <submittedName>
        <fullName evidence="7">Gamma-glutamyltranspeptidase</fullName>
        <ecNumber evidence="7">2.3.2.2</ecNumber>
    </submittedName>
</protein>
<organism evidence="7 8">
    <name type="scientific">Brevundimonas vesicularis</name>
    <name type="common">Pseudomonas vesicularis</name>
    <dbReference type="NCBI Taxonomy" id="41276"/>
    <lineage>
        <taxon>Bacteria</taxon>
        <taxon>Pseudomonadati</taxon>
        <taxon>Pseudomonadota</taxon>
        <taxon>Alphaproteobacteria</taxon>
        <taxon>Caulobacterales</taxon>
        <taxon>Caulobacteraceae</taxon>
        <taxon>Brevundimonas</taxon>
    </lineage>
</organism>
<dbReference type="RefSeq" id="WP_112862956.1">
    <property type="nucleotide sequence ID" value="NZ_UAQP01000014.1"/>
</dbReference>
<reference evidence="7 8" key="1">
    <citation type="submission" date="2018-06" db="EMBL/GenBank/DDBJ databases">
        <authorList>
            <consortium name="Pathogen Informatics"/>
            <person name="Doyle S."/>
        </authorList>
    </citation>
    <scope>NUCLEOTIDE SEQUENCE [LARGE SCALE GENOMIC DNA]</scope>
    <source>
        <strain evidence="7 8">NCTC11166</strain>
    </source>
</reference>
<proteinExistence type="inferred from homology"/>
<dbReference type="PANTHER" id="PTHR43199">
    <property type="entry name" value="GLUTATHIONE HYDROLASE"/>
    <property type="match status" value="1"/>
</dbReference>
<sequence>MRLFRRQIAAVLVPVLLAGCQTATASQGAPSPTTASPQAVSAPSPAASPARGPFVAAANPLAVEAGMTVLRRGGSAVDAAVAIQAVLGLVEPQSSGLGGGAFLMSYDAETGTVTAYDGRETAPASATPELFYEDGKPLPFINAVLSGRSTGAPGAVAMLAMAQKDHGKLAWRDLFGDAERLARDGFTVSPRLAGMINGRNPQAWTRWASAYFTKPDGTRYQTGDTLKNPAYADTVARLAQQGPGAIYGGPIGRDIAATVREGPRPGGLTEADIAGYRPLRRDALCRPYQAYVICVPPPPSSGVALLEFLGMAEATPDLDKGATSPEAWVAFGRLQRLMYADRDHYIGDNDFVGVPIAGLLDPDYVASRAALAPQVNGPVEAGAPTGSPPHGADQTAEPGGTSHMVVVDAWGNAVSMTTTVESIFGNGRMVDGFFLNNQLTDFSFTPLEDGHPAANAVAAGKRPRSSMTPVLILDRQGRLVGAIGSPGGSSILAYVAKALVGTMEWGLSMQQAIALPNLVVRGEMVGADTDMITPDIRDSLAAAGMALKPNATETSGLHGAIWRDGRWDGGADPRREGVAVSEVR</sequence>
<evidence type="ECO:0000256" key="6">
    <source>
        <dbReference type="SAM" id="SignalP"/>
    </source>
</evidence>
<feature type="chain" id="PRO_5016114793" evidence="6">
    <location>
        <begin position="26"/>
        <end position="584"/>
    </location>
</feature>
<dbReference type="PRINTS" id="PR01210">
    <property type="entry name" value="GGTRANSPTASE"/>
</dbReference>
<dbReference type="GO" id="GO:0016787">
    <property type="term" value="F:hydrolase activity"/>
    <property type="evidence" value="ECO:0007669"/>
    <property type="project" value="UniProtKB-KW"/>
</dbReference>
<dbReference type="SUPFAM" id="SSF56235">
    <property type="entry name" value="N-terminal nucleophile aminohydrolases (Ntn hydrolases)"/>
    <property type="match status" value="1"/>
</dbReference>
<dbReference type="PROSITE" id="PS51257">
    <property type="entry name" value="PROKAR_LIPOPROTEIN"/>
    <property type="match status" value="1"/>
</dbReference>
<feature type="region of interest" description="Disordered" evidence="5">
    <location>
        <begin position="24"/>
        <end position="46"/>
    </location>
</feature>
<gene>
    <name evidence="7" type="primary">ggt</name>
    <name evidence="7" type="ORF">NCTC11166_02242</name>
</gene>
<keyword evidence="2 7" id="KW-0808">Transferase</keyword>
<evidence type="ECO:0000256" key="4">
    <source>
        <dbReference type="ARBA" id="ARBA00023145"/>
    </source>
</evidence>
<dbReference type="Gene3D" id="1.10.246.230">
    <property type="match status" value="1"/>
</dbReference>
<dbReference type="EC" id="2.3.2.2" evidence="7"/>
<keyword evidence="4" id="KW-0865">Zymogen</keyword>
<dbReference type="InterPro" id="IPR029055">
    <property type="entry name" value="Ntn_hydrolases_N"/>
</dbReference>
<feature type="region of interest" description="Disordered" evidence="5">
    <location>
        <begin position="376"/>
        <end position="400"/>
    </location>
</feature>
<evidence type="ECO:0000313" key="7">
    <source>
        <dbReference type="EMBL" id="SPU54855.1"/>
    </source>
</evidence>
<keyword evidence="7" id="KW-0012">Acyltransferase</keyword>
<evidence type="ECO:0000256" key="1">
    <source>
        <dbReference type="ARBA" id="ARBA00009381"/>
    </source>
</evidence>
<dbReference type="EMBL" id="UAQP01000014">
    <property type="protein sequence ID" value="SPU54855.1"/>
    <property type="molecule type" value="Genomic_DNA"/>
</dbReference>